<dbReference type="NCBIfam" id="TIGR01893">
    <property type="entry name" value="aa-his-dipept"/>
    <property type="match status" value="1"/>
</dbReference>
<evidence type="ECO:0000256" key="12">
    <source>
        <dbReference type="ARBA" id="ARBA00061423"/>
    </source>
</evidence>
<keyword evidence="5" id="KW-0378">Hydrolase</keyword>
<protein>
    <recommendedName>
        <fullName evidence="13">Cytosol non-specific dipeptidase</fullName>
        <ecNumber evidence="10">3.4.13.18</ecNumber>
    </recommendedName>
    <alternativeName>
        <fullName evidence="16">Aminoacyl-histidine dipeptidase</fullName>
    </alternativeName>
    <alternativeName>
        <fullName evidence="15">Beta-alanyl-histidine dipeptidase</fullName>
    </alternativeName>
    <alternativeName>
        <fullName evidence="14">Carnosinase</fullName>
    </alternativeName>
    <alternativeName>
        <fullName evidence="11">Peptidase D</fullName>
    </alternativeName>
    <alternativeName>
        <fullName evidence="17">Xaa-His dipeptidase</fullName>
    </alternativeName>
</protein>
<dbReference type="PANTHER" id="PTHR43501:SF1">
    <property type="entry name" value="CYTOSOL NON-SPECIFIC DIPEPTIDASE"/>
    <property type="match status" value="1"/>
</dbReference>
<evidence type="ECO:0000256" key="3">
    <source>
        <dbReference type="ARBA" id="ARBA00022670"/>
    </source>
</evidence>
<sequence length="489" mass="53515">MGRVLENLEPKEVFRFFEELSEIPRPSYKEKAVSDYLVAFAKERGLEYYQDELWNVIIIKEASEGYEDQEPVILQGHMDMVCEKLPGVEKDMDKEGLDLVVEGDFVRAEGTTLGGDDGIAVAYALALLDSDTLKHPRLEFVCTVSEEVGMEGAQAIDCTPLKGHRLLNMDSEEEGTVLASCAGGGSAEVKLPVAREESSWEKVLVHVHGLKGGHSGVEINKGRAASQDLMGRILRGAAKKTALRLISFENGTKDNAISREGRLALAVENKAAFLAALSEIESEVRAEYVAVDSDIHFDASEVDGASLPAGVAASCTPLDETSTKHVISLLSSLPQGVQRMSDNVEGLVETSLNWGIATLSEKELVMRAAVRSSVKAAKVNLCDKISWIAAESGASYKLSGEYPAWEWVRESKLREKMSSIYRDMFGKELQIEAIHAGVECGLLAEKIENMDAISMGPDIFDIHTPAERLSISSTQRMYDLIVRIIETKD</sequence>
<dbReference type="STRING" id="633697.EubceDRAFT1_2093"/>
<keyword evidence="3" id="KW-0645">Protease</keyword>
<dbReference type="Proteomes" id="UP000005753">
    <property type="component" value="Chromosome"/>
</dbReference>
<dbReference type="FunFam" id="3.40.630.10:FF:000015">
    <property type="entry name" value="Aminoacyl-histidine dipeptidase PepD"/>
    <property type="match status" value="1"/>
</dbReference>
<dbReference type="EC" id="3.4.13.18" evidence="10"/>
<dbReference type="CDD" id="cd03890">
    <property type="entry name" value="M20_pepD"/>
    <property type="match status" value="1"/>
</dbReference>
<dbReference type="PANTHER" id="PTHR43501">
    <property type="entry name" value="CYTOSOL NON-SPECIFIC DIPEPTIDASE"/>
    <property type="match status" value="1"/>
</dbReference>
<keyword evidence="7" id="KW-0482">Metalloprotease</keyword>
<evidence type="ECO:0000256" key="14">
    <source>
        <dbReference type="ARBA" id="ARBA00075285"/>
    </source>
</evidence>
<dbReference type="InterPro" id="IPR002933">
    <property type="entry name" value="Peptidase_M20"/>
</dbReference>
<proteinExistence type="inferred from homology"/>
<evidence type="ECO:0000313" key="18">
    <source>
        <dbReference type="EMBL" id="EIM57853.1"/>
    </source>
</evidence>
<evidence type="ECO:0000256" key="15">
    <source>
        <dbReference type="ARBA" id="ARBA00076004"/>
    </source>
</evidence>
<keyword evidence="4" id="KW-0479">Metal-binding</keyword>
<gene>
    <name evidence="18" type="ORF">EubceDRAFT1_2093</name>
</gene>
<dbReference type="PIRSF" id="PIRSF016599">
    <property type="entry name" value="Xaa-His_dipept"/>
    <property type="match status" value="1"/>
</dbReference>
<evidence type="ECO:0000256" key="5">
    <source>
        <dbReference type="ARBA" id="ARBA00022801"/>
    </source>
</evidence>
<dbReference type="SUPFAM" id="SSF53187">
    <property type="entry name" value="Zn-dependent exopeptidases"/>
    <property type="match status" value="1"/>
</dbReference>
<name>I5AVN0_EUBC6</name>
<dbReference type="PRINTS" id="PR00934">
    <property type="entry name" value="XHISDIPTASE"/>
</dbReference>
<keyword evidence="8" id="KW-0170">Cobalt</keyword>
<dbReference type="FunFam" id="3.40.630.10:FF:000018">
    <property type="entry name" value="Aminoacyl-histidine dipeptidase PepD"/>
    <property type="match status" value="1"/>
</dbReference>
<evidence type="ECO:0000256" key="9">
    <source>
        <dbReference type="ARBA" id="ARBA00036421"/>
    </source>
</evidence>
<dbReference type="GO" id="GO:0006508">
    <property type="term" value="P:proteolysis"/>
    <property type="evidence" value="ECO:0007669"/>
    <property type="project" value="UniProtKB-KW"/>
</dbReference>
<evidence type="ECO:0000313" key="19">
    <source>
        <dbReference type="Proteomes" id="UP000005753"/>
    </source>
</evidence>
<comment type="catalytic activity">
    <reaction evidence="9">
        <text>Hydrolysis of dipeptides, preferentially hydrophobic dipeptides including prolyl amino acids.</text>
        <dbReference type="EC" id="3.4.13.18"/>
    </reaction>
</comment>
<dbReference type="InterPro" id="IPR001160">
    <property type="entry name" value="Peptidase_M20C"/>
</dbReference>
<dbReference type="OrthoDB" id="9773892at2"/>
<dbReference type="Pfam" id="PF01546">
    <property type="entry name" value="Peptidase_M20"/>
    <property type="match status" value="1"/>
</dbReference>
<evidence type="ECO:0000256" key="4">
    <source>
        <dbReference type="ARBA" id="ARBA00022723"/>
    </source>
</evidence>
<comment type="cofactor">
    <cofactor evidence="1">
        <name>Co(2+)</name>
        <dbReference type="ChEBI" id="CHEBI:48828"/>
    </cofactor>
</comment>
<dbReference type="EMBL" id="CM001487">
    <property type="protein sequence ID" value="EIM57853.1"/>
    <property type="molecule type" value="Genomic_DNA"/>
</dbReference>
<reference evidence="18 19" key="2">
    <citation type="submission" date="2012-02" db="EMBL/GenBank/DDBJ databases">
        <title>Improved High-Quality Draft sequence of Eubacterium cellulosolvens 6.</title>
        <authorList>
            <consortium name="US DOE Joint Genome Institute"/>
            <person name="Lucas S."/>
            <person name="Han J."/>
            <person name="Lapidus A."/>
            <person name="Cheng J.-F."/>
            <person name="Goodwin L."/>
            <person name="Pitluck S."/>
            <person name="Peters L."/>
            <person name="Mikhailova N."/>
            <person name="Gu W."/>
            <person name="Detter J.C."/>
            <person name="Han C."/>
            <person name="Tapia R."/>
            <person name="Land M."/>
            <person name="Hauser L."/>
            <person name="Kyrpides N."/>
            <person name="Ivanova N."/>
            <person name="Pagani I."/>
            <person name="Johnson E."/>
            <person name="Mukhopadhyay B."/>
            <person name="Anderson I."/>
            <person name="Woyke T."/>
        </authorList>
    </citation>
    <scope>NUCLEOTIDE SEQUENCE [LARGE SCALE GENOMIC DNA]</scope>
    <source>
        <strain evidence="18 19">6</strain>
    </source>
</reference>
<evidence type="ECO:0000256" key="7">
    <source>
        <dbReference type="ARBA" id="ARBA00023049"/>
    </source>
</evidence>
<dbReference type="GO" id="GO:0046872">
    <property type="term" value="F:metal ion binding"/>
    <property type="evidence" value="ECO:0007669"/>
    <property type="project" value="UniProtKB-KW"/>
</dbReference>
<evidence type="ECO:0000256" key="16">
    <source>
        <dbReference type="ARBA" id="ARBA00077688"/>
    </source>
</evidence>
<reference evidence="18 19" key="1">
    <citation type="submission" date="2010-08" db="EMBL/GenBank/DDBJ databases">
        <authorList>
            <consortium name="US DOE Joint Genome Institute (JGI-PGF)"/>
            <person name="Lucas S."/>
            <person name="Copeland A."/>
            <person name="Lapidus A."/>
            <person name="Cheng J.-F."/>
            <person name="Bruce D."/>
            <person name="Goodwin L."/>
            <person name="Pitluck S."/>
            <person name="Land M.L."/>
            <person name="Hauser L."/>
            <person name="Chang Y.-J."/>
            <person name="Anderson I.J."/>
            <person name="Johnson E."/>
            <person name="Mulhopadhyay B."/>
            <person name="Kyrpides N."/>
            <person name="Woyke T.J."/>
        </authorList>
    </citation>
    <scope>NUCLEOTIDE SEQUENCE [LARGE SCALE GENOMIC DNA]</scope>
    <source>
        <strain evidence="18 19">6</strain>
    </source>
</reference>
<dbReference type="GO" id="GO:0070573">
    <property type="term" value="F:metallodipeptidase activity"/>
    <property type="evidence" value="ECO:0007669"/>
    <property type="project" value="TreeGrafter"/>
</dbReference>
<comment type="similarity">
    <text evidence="12">Belongs to the peptidase M20C family.</text>
</comment>
<evidence type="ECO:0000256" key="13">
    <source>
        <dbReference type="ARBA" id="ARBA00071271"/>
    </source>
</evidence>
<dbReference type="AlphaFoldDB" id="I5AVN0"/>
<evidence type="ECO:0000256" key="2">
    <source>
        <dbReference type="ARBA" id="ARBA00001947"/>
    </source>
</evidence>
<dbReference type="HOGENOM" id="CLU_028526_0_0_9"/>
<evidence type="ECO:0000256" key="17">
    <source>
        <dbReference type="ARBA" id="ARBA00078074"/>
    </source>
</evidence>
<dbReference type="Gene3D" id="3.40.630.10">
    <property type="entry name" value="Zn peptidases"/>
    <property type="match status" value="2"/>
</dbReference>
<evidence type="ECO:0000256" key="1">
    <source>
        <dbReference type="ARBA" id="ARBA00001941"/>
    </source>
</evidence>
<accession>I5AVN0</accession>
<keyword evidence="19" id="KW-1185">Reference proteome</keyword>
<dbReference type="GO" id="GO:0005829">
    <property type="term" value="C:cytosol"/>
    <property type="evidence" value="ECO:0007669"/>
    <property type="project" value="TreeGrafter"/>
</dbReference>
<keyword evidence="6" id="KW-0862">Zinc</keyword>
<evidence type="ECO:0000256" key="10">
    <source>
        <dbReference type="ARBA" id="ARBA00038976"/>
    </source>
</evidence>
<evidence type="ECO:0000256" key="8">
    <source>
        <dbReference type="ARBA" id="ARBA00023285"/>
    </source>
</evidence>
<evidence type="ECO:0000256" key="11">
    <source>
        <dbReference type="ARBA" id="ARBA00044252"/>
    </source>
</evidence>
<organism evidence="18 19">
    <name type="scientific">Eubacterium cellulosolvens (strain ATCC 43171 / JCM 9499 / 6)</name>
    <name type="common">Cillobacterium cellulosolvens</name>
    <dbReference type="NCBI Taxonomy" id="633697"/>
    <lineage>
        <taxon>Bacteria</taxon>
        <taxon>Bacillati</taxon>
        <taxon>Bacillota</taxon>
        <taxon>Clostridia</taxon>
        <taxon>Eubacteriales</taxon>
        <taxon>Eubacteriaceae</taxon>
        <taxon>Eubacterium</taxon>
    </lineage>
</organism>
<dbReference type="eggNOG" id="COG2195">
    <property type="taxonomic scope" value="Bacteria"/>
</dbReference>
<comment type="cofactor">
    <cofactor evidence="2">
        <name>Zn(2+)</name>
        <dbReference type="ChEBI" id="CHEBI:29105"/>
    </cofactor>
</comment>
<evidence type="ECO:0000256" key="6">
    <source>
        <dbReference type="ARBA" id="ARBA00022833"/>
    </source>
</evidence>